<keyword evidence="5 8" id="KW-1133">Transmembrane helix</keyword>
<evidence type="ECO:0000256" key="3">
    <source>
        <dbReference type="ARBA" id="ARBA00022679"/>
    </source>
</evidence>
<protein>
    <recommendedName>
        <fullName evidence="8">Apolipoprotein N-acyltransferase</fullName>
        <shortName evidence="8">ALP N-acyltransferase</shortName>
        <ecNumber evidence="8">2.3.1.269</ecNumber>
    </recommendedName>
</protein>
<comment type="catalytic activity">
    <reaction evidence="8">
        <text>N-terminal S-1,2-diacyl-sn-glyceryl-L-cysteinyl-[lipoprotein] + a glycerophospholipid = N-acyl-S-1,2-diacyl-sn-glyceryl-L-cysteinyl-[lipoprotein] + a 2-acyl-sn-glycero-3-phospholipid + H(+)</text>
        <dbReference type="Rhea" id="RHEA:48228"/>
        <dbReference type="Rhea" id="RHEA-COMP:14681"/>
        <dbReference type="Rhea" id="RHEA-COMP:14684"/>
        <dbReference type="ChEBI" id="CHEBI:15378"/>
        <dbReference type="ChEBI" id="CHEBI:136912"/>
        <dbReference type="ChEBI" id="CHEBI:140656"/>
        <dbReference type="ChEBI" id="CHEBI:140657"/>
        <dbReference type="ChEBI" id="CHEBI:140660"/>
        <dbReference type="EC" id="2.3.1.269"/>
    </reaction>
</comment>
<dbReference type="HAMAP" id="MF_01148">
    <property type="entry name" value="Lnt"/>
    <property type="match status" value="1"/>
</dbReference>
<evidence type="ECO:0000256" key="5">
    <source>
        <dbReference type="ARBA" id="ARBA00022989"/>
    </source>
</evidence>
<evidence type="ECO:0000313" key="11">
    <source>
        <dbReference type="EMBL" id="UOE21553.1"/>
    </source>
</evidence>
<proteinExistence type="inferred from homology"/>
<name>A0AA97M130_9ACTN</name>
<dbReference type="Proteomes" id="UP000265719">
    <property type="component" value="Chromosome"/>
</dbReference>
<feature type="transmembrane region" description="Helical" evidence="8">
    <location>
        <begin position="143"/>
        <end position="170"/>
    </location>
</feature>
<comment type="subcellular location">
    <subcellularLocation>
        <location evidence="1 8">Cell membrane</location>
        <topology evidence="1 8">Multi-pass membrane protein</topology>
    </subcellularLocation>
</comment>
<gene>
    <name evidence="8 11" type="primary">lnt</name>
    <name evidence="11" type="ORF">NI17_010890</name>
</gene>
<keyword evidence="7 8" id="KW-0012">Acyltransferase</keyword>
<dbReference type="AlphaFoldDB" id="A0AA97M130"/>
<reference evidence="11" key="1">
    <citation type="submission" date="2020-10" db="EMBL/GenBank/DDBJ databases">
        <title>De novo genome project of the cellulose decomposer Thermobifida halotolerans type strain.</title>
        <authorList>
            <person name="Nagy I."/>
            <person name="Horvath B."/>
            <person name="Kukolya J."/>
            <person name="Nagy I."/>
            <person name="Orsini M."/>
        </authorList>
    </citation>
    <scope>NUCLEOTIDE SEQUENCE</scope>
    <source>
        <strain evidence="11">DSM 44931</strain>
    </source>
</reference>
<dbReference type="GO" id="GO:0016410">
    <property type="term" value="F:N-acyltransferase activity"/>
    <property type="evidence" value="ECO:0007669"/>
    <property type="project" value="UniProtKB-UniRule"/>
</dbReference>
<evidence type="ECO:0000256" key="9">
    <source>
        <dbReference type="SAM" id="MobiDB-lite"/>
    </source>
</evidence>
<evidence type="ECO:0000256" key="2">
    <source>
        <dbReference type="ARBA" id="ARBA00022475"/>
    </source>
</evidence>
<dbReference type="PROSITE" id="PS50263">
    <property type="entry name" value="CN_HYDROLASE"/>
    <property type="match status" value="1"/>
</dbReference>
<dbReference type="EC" id="2.3.1.269" evidence="8"/>
<evidence type="ECO:0000256" key="6">
    <source>
        <dbReference type="ARBA" id="ARBA00023136"/>
    </source>
</evidence>
<dbReference type="InterPro" id="IPR003010">
    <property type="entry name" value="C-N_Hydrolase"/>
</dbReference>
<evidence type="ECO:0000256" key="7">
    <source>
        <dbReference type="ARBA" id="ARBA00023315"/>
    </source>
</evidence>
<dbReference type="Pfam" id="PF20154">
    <property type="entry name" value="LNT_N"/>
    <property type="match status" value="1"/>
</dbReference>
<feature type="region of interest" description="Disordered" evidence="9">
    <location>
        <begin position="502"/>
        <end position="530"/>
    </location>
</feature>
<dbReference type="Gene3D" id="3.60.110.10">
    <property type="entry name" value="Carbon-nitrogen hydrolase"/>
    <property type="match status" value="1"/>
</dbReference>
<keyword evidence="3 8" id="KW-0808">Transferase</keyword>
<feature type="transmembrane region" description="Helical" evidence="8">
    <location>
        <begin position="26"/>
        <end position="44"/>
    </location>
</feature>
<keyword evidence="12" id="KW-1185">Reference proteome</keyword>
<keyword evidence="4 8" id="KW-0812">Transmembrane</keyword>
<dbReference type="KEGG" id="thao:NI17_010890"/>
<comment type="caution">
    <text evidence="8">Lacks conserved residue(s) required for the propagation of feature annotation.</text>
</comment>
<dbReference type="RefSeq" id="WP_084012576.1">
    <property type="nucleotide sequence ID" value="NZ_CP063196.1"/>
</dbReference>
<evidence type="ECO:0000256" key="1">
    <source>
        <dbReference type="ARBA" id="ARBA00004651"/>
    </source>
</evidence>
<dbReference type="InterPro" id="IPR036526">
    <property type="entry name" value="C-N_Hydrolase_sf"/>
</dbReference>
<dbReference type="PANTHER" id="PTHR38686:SF1">
    <property type="entry name" value="APOLIPOPROTEIN N-ACYLTRANSFERASE"/>
    <property type="match status" value="1"/>
</dbReference>
<dbReference type="InterPro" id="IPR004563">
    <property type="entry name" value="Apolipo_AcylTrfase"/>
</dbReference>
<feature type="transmembrane region" description="Helical" evidence="8">
    <location>
        <begin position="182"/>
        <end position="204"/>
    </location>
</feature>
<comment type="function">
    <text evidence="8">Catalyzes the phospholipid dependent N-acylation of the N-terminal cysteine of apolipoprotein, the last step in lipoprotein maturation.</text>
</comment>
<dbReference type="CDD" id="cd07571">
    <property type="entry name" value="ALP_N-acyl_transferase"/>
    <property type="match status" value="1"/>
</dbReference>
<accession>A0AA97M130</accession>
<keyword evidence="2 8" id="KW-1003">Cell membrane</keyword>
<dbReference type="EMBL" id="CP063196">
    <property type="protein sequence ID" value="UOE21553.1"/>
    <property type="molecule type" value="Genomic_DNA"/>
</dbReference>
<comment type="pathway">
    <text evidence="8">Protein modification; lipoprotein biosynthesis (N-acyl transfer).</text>
</comment>
<dbReference type="SUPFAM" id="SSF56317">
    <property type="entry name" value="Carbon-nitrogen hydrolase"/>
    <property type="match status" value="1"/>
</dbReference>
<feature type="transmembrane region" description="Helical" evidence="8">
    <location>
        <begin position="73"/>
        <end position="96"/>
    </location>
</feature>
<evidence type="ECO:0000256" key="8">
    <source>
        <dbReference type="HAMAP-Rule" id="MF_01148"/>
    </source>
</evidence>
<organism evidence="11 12">
    <name type="scientific">Thermobifida halotolerans</name>
    <dbReference type="NCBI Taxonomy" id="483545"/>
    <lineage>
        <taxon>Bacteria</taxon>
        <taxon>Bacillati</taxon>
        <taxon>Actinomycetota</taxon>
        <taxon>Actinomycetes</taxon>
        <taxon>Streptosporangiales</taxon>
        <taxon>Nocardiopsidaceae</taxon>
        <taxon>Thermobifida</taxon>
    </lineage>
</organism>
<evidence type="ECO:0000313" key="12">
    <source>
        <dbReference type="Proteomes" id="UP000265719"/>
    </source>
</evidence>
<dbReference type="PANTHER" id="PTHR38686">
    <property type="entry name" value="APOLIPOPROTEIN N-ACYLTRANSFERASE"/>
    <property type="match status" value="1"/>
</dbReference>
<keyword evidence="6 8" id="KW-0472">Membrane</keyword>
<feature type="compositionally biased region" description="Basic and acidic residues" evidence="9">
    <location>
        <begin position="509"/>
        <end position="530"/>
    </location>
</feature>
<dbReference type="Pfam" id="PF00795">
    <property type="entry name" value="CN_hydrolase"/>
    <property type="match status" value="1"/>
</dbReference>
<evidence type="ECO:0000256" key="4">
    <source>
        <dbReference type="ARBA" id="ARBA00022692"/>
    </source>
</evidence>
<dbReference type="GO" id="GO:0005886">
    <property type="term" value="C:plasma membrane"/>
    <property type="evidence" value="ECO:0007669"/>
    <property type="project" value="UniProtKB-SubCell"/>
</dbReference>
<feature type="domain" description="CN hydrolase" evidence="10">
    <location>
        <begin position="220"/>
        <end position="470"/>
    </location>
</feature>
<dbReference type="NCBIfam" id="TIGR00546">
    <property type="entry name" value="lnt"/>
    <property type="match status" value="1"/>
</dbReference>
<evidence type="ECO:0000259" key="10">
    <source>
        <dbReference type="PROSITE" id="PS50263"/>
    </source>
</evidence>
<dbReference type="InterPro" id="IPR045378">
    <property type="entry name" value="LNT_N"/>
</dbReference>
<sequence>MILLLRALAAALSGLAQLAALPPYGLWPLAVLGPALLLAAVHGVRARRAAWLGALSGACLMVPLIRWQEVFGVDVWLVIAAAETVYFVPMAMGIALVSRLPGWPLWTAALWVAQEFCRARFPLGGFPWGKLAFSQPDTPFSGYAALGSSALVTFAVALTGAALVAAARAVHAALRGERHRGLQLALVGGLAATVLLPLGGAAALRATELEDDHTVTVAFVQGDVPNAGETNILGERMQVLRNHVEGVHELARLVREGEAARPDLVVLPENASDIDAYADPLAAELISEAAADIGVPLLFGITRYSSDGTEREIRSVVWDPETGPGDHYTKRYLVPFGEYVPFRDVFATVVTRLQQVGSDAVPGTEPGALELNGTTVAAAICFDVAFDRPLRESVDAGGQIIVVPSNNANYNFTGQSDQQLAITQLRAVEHGRPAVVASTSGISAVVDERGRVGYRSPEAEPDVHVAEVPAKSGLTPATRLGALPEAALTLLGLGAVVAALARARGPRSGVERPKQQGTPEERDTDPVPAG</sequence>
<comment type="similarity">
    <text evidence="8">Belongs to the CN hydrolase family. Apolipoprotein N-acyltransferase subfamily.</text>
</comment>
<dbReference type="GO" id="GO:0042158">
    <property type="term" value="P:lipoprotein biosynthetic process"/>
    <property type="evidence" value="ECO:0007669"/>
    <property type="project" value="UniProtKB-UniRule"/>
</dbReference>